<dbReference type="Proteomes" id="UP000092993">
    <property type="component" value="Unassembled WGS sequence"/>
</dbReference>
<evidence type="ECO:0000313" key="1">
    <source>
        <dbReference type="EMBL" id="OBZ69921.1"/>
    </source>
</evidence>
<dbReference type="AlphaFoldDB" id="A0A1C7LYZ9"/>
<evidence type="ECO:0000313" key="2">
    <source>
        <dbReference type="Proteomes" id="UP000092993"/>
    </source>
</evidence>
<reference evidence="1 2" key="1">
    <citation type="submission" date="2016-03" db="EMBL/GenBank/DDBJ databases">
        <title>Whole genome sequencing of Grifola frondosa 9006-11.</title>
        <authorList>
            <person name="Min B."/>
            <person name="Park H."/>
            <person name="Kim J.-G."/>
            <person name="Cho H."/>
            <person name="Oh Y.-L."/>
            <person name="Kong W.-S."/>
            <person name="Choi I.-G."/>
        </authorList>
    </citation>
    <scope>NUCLEOTIDE SEQUENCE [LARGE SCALE GENOMIC DNA]</scope>
    <source>
        <strain evidence="1 2">9006-11</strain>
    </source>
</reference>
<organism evidence="1 2">
    <name type="scientific">Grifola frondosa</name>
    <name type="common">Maitake</name>
    <name type="synonym">Polyporus frondosus</name>
    <dbReference type="NCBI Taxonomy" id="5627"/>
    <lineage>
        <taxon>Eukaryota</taxon>
        <taxon>Fungi</taxon>
        <taxon>Dikarya</taxon>
        <taxon>Basidiomycota</taxon>
        <taxon>Agaricomycotina</taxon>
        <taxon>Agaricomycetes</taxon>
        <taxon>Polyporales</taxon>
        <taxon>Grifolaceae</taxon>
        <taxon>Grifola</taxon>
    </lineage>
</organism>
<accession>A0A1C7LYZ9</accession>
<keyword evidence="2" id="KW-1185">Reference proteome</keyword>
<sequence length="81" mass="8959">MHNHIVTPSPSMHAKLLIKGKNKTATGARRKPVIDMPRGPYLLQIVFANTCRRTLIKAQQLRTAPIAGRAKPVPPRPMAVE</sequence>
<name>A0A1C7LYZ9_GRIFR</name>
<protein>
    <submittedName>
        <fullName evidence="1">Uncharacterized protein</fullName>
    </submittedName>
</protein>
<proteinExistence type="predicted"/>
<gene>
    <name evidence="1" type="ORF">A0H81_10534</name>
</gene>
<dbReference type="EMBL" id="LUGG01000015">
    <property type="protein sequence ID" value="OBZ69921.1"/>
    <property type="molecule type" value="Genomic_DNA"/>
</dbReference>
<comment type="caution">
    <text evidence="1">The sequence shown here is derived from an EMBL/GenBank/DDBJ whole genome shotgun (WGS) entry which is preliminary data.</text>
</comment>